<feature type="transmembrane region" description="Helical" evidence="6">
    <location>
        <begin position="12"/>
        <end position="34"/>
    </location>
</feature>
<keyword evidence="2" id="KW-1003">Cell membrane</keyword>
<protein>
    <recommendedName>
        <fullName evidence="7">Phosphatidylglycerol lysyltransferase C-terminal domain-containing protein</fullName>
    </recommendedName>
</protein>
<evidence type="ECO:0000256" key="1">
    <source>
        <dbReference type="ARBA" id="ARBA00004651"/>
    </source>
</evidence>
<dbReference type="PANTHER" id="PTHR34697">
    <property type="entry name" value="PHOSPHATIDYLGLYCEROL LYSYLTRANSFERASE"/>
    <property type="match status" value="1"/>
</dbReference>
<dbReference type="SUPFAM" id="SSF55729">
    <property type="entry name" value="Acyl-CoA N-acyltransferases (Nat)"/>
    <property type="match status" value="1"/>
</dbReference>
<evidence type="ECO:0000313" key="8">
    <source>
        <dbReference type="EMBL" id="GLQ26777.1"/>
    </source>
</evidence>
<keyword evidence="5 6" id="KW-0472">Membrane</keyword>
<organism evidence="8 9">
    <name type="scientific">Sulfitobacter pacificus</name>
    <dbReference type="NCBI Taxonomy" id="1499314"/>
    <lineage>
        <taxon>Bacteria</taxon>
        <taxon>Pseudomonadati</taxon>
        <taxon>Pseudomonadota</taxon>
        <taxon>Alphaproteobacteria</taxon>
        <taxon>Rhodobacterales</taxon>
        <taxon>Roseobacteraceae</taxon>
        <taxon>Sulfitobacter</taxon>
    </lineage>
</organism>
<feature type="transmembrane region" description="Helical" evidence="6">
    <location>
        <begin position="225"/>
        <end position="247"/>
    </location>
</feature>
<evidence type="ECO:0000259" key="7">
    <source>
        <dbReference type="Pfam" id="PF09924"/>
    </source>
</evidence>
<dbReference type="InterPro" id="IPR024320">
    <property type="entry name" value="LPG_synthase_C"/>
</dbReference>
<feature type="transmembrane region" description="Helical" evidence="6">
    <location>
        <begin position="199"/>
        <end position="218"/>
    </location>
</feature>
<evidence type="ECO:0000256" key="5">
    <source>
        <dbReference type="ARBA" id="ARBA00023136"/>
    </source>
</evidence>
<feature type="transmembrane region" description="Helical" evidence="6">
    <location>
        <begin position="54"/>
        <end position="71"/>
    </location>
</feature>
<dbReference type="Proteomes" id="UP001161388">
    <property type="component" value="Unassembled WGS sequence"/>
</dbReference>
<feature type="domain" description="Phosphatidylglycerol lysyltransferase C-terminal" evidence="7">
    <location>
        <begin position="307"/>
        <end position="573"/>
    </location>
</feature>
<evidence type="ECO:0000256" key="3">
    <source>
        <dbReference type="ARBA" id="ARBA00022692"/>
    </source>
</evidence>
<evidence type="ECO:0000313" key="9">
    <source>
        <dbReference type="Proteomes" id="UP001161388"/>
    </source>
</evidence>
<dbReference type="EMBL" id="BSNL01000001">
    <property type="protein sequence ID" value="GLQ26777.1"/>
    <property type="molecule type" value="Genomic_DNA"/>
</dbReference>
<reference evidence="8" key="2">
    <citation type="submission" date="2023-01" db="EMBL/GenBank/DDBJ databases">
        <title>Draft genome sequence of Sulfitobacter pacificus strain NBRC 109915.</title>
        <authorList>
            <person name="Sun Q."/>
            <person name="Mori K."/>
        </authorList>
    </citation>
    <scope>NUCLEOTIDE SEQUENCE</scope>
    <source>
        <strain evidence="8">NBRC 109915</strain>
    </source>
</reference>
<sequence length="622" mass="66985">MKWQLRSFSWAVIGRFSAPLLIMGVSLWILTGVVDPPLLSSLPKSFATLPSDTLLLAGLLCGISFWAVARYDGLAHCHFRTGVDPALARKSGFAAIAVAQTAGFGIFTGAAVRWRMLPHIGFKGAMRLSVFVSVTFMTALAFLCALACLILPAPDWTSLPALLVATMLPVAVVILSFTPALAPFRHYAQMPSLHAIRNILAWAGLDILAAAGAFYLLIPAPELGFSSFLPVFMLAIGAAMLSGAPGGVGPFELTLISLLPQVPTTDLVTAILVFRAFYYAFPAVLAVATVFLTKQPKPEAARPPATPSGQQLAEHGILAQNAGHMQQHDTGSYALWFTPQTATMLFDPATGQPADALAHLKAKATAHALSACVYKCSARTAVAARAQGWHVAQIAQECVVDLSAYDLDHASRRGLRRKLRKALRAGLIVERATALPLREMAAIDTQWQQAQGSTRGGTMGRFCQHYLAVQDVFLARQNGRLIAYASFHNDPTTPCLDLMRQIPTAPDGTMHLLIHSAIDAARSDGKSRLSLAAIPQAPEWVKHSPPLRHAYENPGLRQFKASFAPLYLPRYAAAPSKPALVLGLIDIASEVHHPRALPSSDQPHEQHEDYEVALNSAPWKGR</sequence>
<proteinExistence type="predicted"/>
<keyword evidence="9" id="KW-1185">Reference proteome</keyword>
<dbReference type="Pfam" id="PF09924">
    <property type="entry name" value="LPG_synthase_C"/>
    <property type="match status" value="1"/>
</dbReference>
<accession>A0ABQ5VI32</accession>
<dbReference type="InterPro" id="IPR051211">
    <property type="entry name" value="PG_lysyltransferase"/>
</dbReference>
<keyword evidence="3 6" id="KW-0812">Transmembrane</keyword>
<dbReference type="RefSeq" id="WP_284372258.1">
    <property type="nucleotide sequence ID" value="NZ_BSNL01000001.1"/>
</dbReference>
<feature type="transmembrane region" description="Helical" evidence="6">
    <location>
        <begin position="159"/>
        <end position="179"/>
    </location>
</feature>
<dbReference type="Gene3D" id="3.40.630.30">
    <property type="match status" value="1"/>
</dbReference>
<evidence type="ECO:0000256" key="4">
    <source>
        <dbReference type="ARBA" id="ARBA00022989"/>
    </source>
</evidence>
<feature type="transmembrane region" description="Helical" evidence="6">
    <location>
        <begin position="92"/>
        <end position="116"/>
    </location>
</feature>
<evidence type="ECO:0000256" key="6">
    <source>
        <dbReference type="SAM" id="Phobius"/>
    </source>
</evidence>
<evidence type="ECO:0000256" key="2">
    <source>
        <dbReference type="ARBA" id="ARBA00022475"/>
    </source>
</evidence>
<comment type="subcellular location">
    <subcellularLocation>
        <location evidence="1">Cell membrane</location>
        <topology evidence="1">Multi-pass membrane protein</topology>
    </subcellularLocation>
</comment>
<feature type="transmembrane region" description="Helical" evidence="6">
    <location>
        <begin position="267"/>
        <end position="292"/>
    </location>
</feature>
<comment type="caution">
    <text evidence="8">The sequence shown here is derived from an EMBL/GenBank/DDBJ whole genome shotgun (WGS) entry which is preliminary data.</text>
</comment>
<reference evidence="8" key="1">
    <citation type="journal article" date="2014" name="Int. J. Syst. Evol. Microbiol.">
        <title>Complete genome of a new Firmicutes species belonging to the dominant human colonic microbiota ('Ruminococcus bicirculans') reveals two chromosomes and a selective capacity to utilize plant glucans.</title>
        <authorList>
            <consortium name="NISC Comparative Sequencing Program"/>
            <person name="Wegmann U."/>
            <person name="Louis P."/>
            <person name="Goesmann A."/>
            <person name="Henrissat B."/>
            <person name="Duncan S.H."/>
            <person name="Flint H.J."/>
        </authorList>
    </citation>
    <scope>NUCLEOTIDE SEQUENCE</scope>
    <source>
        <strain evidence="8">NBRC 109915</strain>
    </source>
</reference>
<dbReference type="InterPro" id="IPR016181">
    <property type="entry name" value="Acyl_CoA_acyltransferase"/>
</dbReference>
<feature type="transmembrane region" description="Helical" evidence="6">
    <location>
        <begin position="128"/>
        <end position="152"/>
    </location>
</feature>
<keyword evidence="4 6" id="KW-1133">Transmembrane helix</keyword>
<dbReference type="PANTHER" id="PTHR34697:SF2">
    <property type="entry name" value="PHOSPHATIDYLGLYCEROL LYSYLTRANSFERASE"/>
    <property type="match status" value="1"/>
</dbReference>
<name>A0ABQ5VI32_9RHOB</name>
<gene>
    <name evidence="8" type="ORF">GCM10007927_15800</name>
</gene>